<gene>
    <name evidence="4" type="primary">pgaA</name>
    <name evidence="3" type="ORF">EV680_12126</name>
    <name evidence="4" type="ORF">LVJ78_01685</name>
</gene>
<evidence type="ECO:0000259" key="2">
    <source>
        <dbReference type="Pfam" id="PF21197"/>
    </source>
</evidence>
<dbReference type="RefSeq" id="WP_165870928.1">
    <property type="nucleotide sequence ID" value="NZ_CP091507.1"/>
</dbReference>
<organism evidence="4 6">
    <name type="scientific">Uruburuella suis</name>
    <dbReference type="NCBI Taxonomy" id="252130"/>
    <lineage>
        <taxon>Bacteria</taxon>
        <taxon>Pseudomonadati</taxon>
        <taxon>Pseudomonadota</taxon>
        <taxon>Betaproteobacteria</taxon>
        <taxon>Neisseriales</taxon>
        <taxon>Neisseriaceae</taxon>
        <taxon>Uruburuella</taxon>
    </lineage>
</organism>
<evidence type="ECO:0000313" key="4">
    <source>
        <dbReference type="EMBL" id="UOO79770.1"/>
    </source>
</evidence>
<dbReference type="Proteomes" id="UP000829756">
    <property type="component" value="Chromosome"/>
</dbReference>
<name>A0AAE9KH99_9NEIS</name>
<feature type="domain" description="PgaA membrane beta barrel" evidence="2">
    <location>
        <begin position="512"/>
        <end position="796"/>
    </location>
</feature>
<dbReference type="Gene3D" id="1.25.40.10">
    <property type="entry name" value="Tetratricopeptide repeat domain"/>
    <property type="match status" value="1"/>
</dbReference>
<evidence type="ECO:0000313" key="6">
    <source>
        <dbReference type="Proteomes" id="UP000829756"/>
    </source>
</evidence>
<protein>
    <submittedName>
        <fullName evidence="4">Poly-beta-1,6 N-acetyl-D-glucosamine export porin PgaA</fullName>
    </submittedName>
</protein>
<feature type="chain" id="PRO_5042005912" evidence="1">
    <location>
        <begin position="18"/>
        <end position="797"/>
    </location>
</feature>
<reference evidence="4" key="2">
    <citation type="submission" date="2021-12" db="EMBL/GenBank/DDBJ databases">
        <authorList>
            <person name="Veyrier F.J."/>
        </authorList>
    </citation>
    <scope>NUCLEOTIDE SEQUENCE</scope>
    <source>
        <strain evidence="4">1258/02</strain>
    </source>
</reference>
<sequence length="797" mass="88848">MAVCLALAWAGAAPAWADDIQAEREHWAAHARQSEAALGESVAALQKLYAQSGDAKVRADLIALLVRQGRAEAALAVCSRCVPEDYRADELENLAKAARDKHQFVRAVMLYQALQQQAPQQKIGWLGAALANVDAHEYAAAKLSIAAYRQRFGNDEAIGAAEQYLNEQSKTLAERLGELQQQLSAQPGNHEVVMQLYRTAGGLQAYPVQEGLMAQYPQLFGRNDRLWLNHAEAVTQLRASKEAGNRSEGLDAYRRLSELVKESVPGSDLHTRALRDRMLAAVTVGQGKQALRDYQQLTAKGAVQPNYVEDAYARALVMEGSPRKALKVFQAQEQKQLAQSGRVDPELVEKLVQAQADMGQFDRAQAQLNTFSPNRKRPDFTHTTQINNPYYERQYFWQVRLDAWNGNMKNAIALMDRWLAEHPGDPWAMILRGELAYWNGRNDEAEYWFNEAMLLLPPEGQSWARSNRGNILMANGNWKGAAAELAALPPDNPDYDDLRQRNREARAAQLSVSAGIFRATSPKDSGNEWQHNSVLYSPRSTGGHRAYVRWQNGYVPNHGDELRFGRVGAGGELSFYPFNVSLEAGHGLQLNNKAYFSAGAGYRVNQHWSLSANAALNSANTPAKALNQDVYADEYTLGANYVHNADTRLGAGLGWMDFDDGNLRQSAYLWASQTLWQRNRWKLNGALWADYSRNKDIPAAAYYNPKNSKSVSGDLSLSYALPLDGGISLTQQLGLGSGRYWQAEQNGENTWTLKYGHDWRLGKRVNLSYEAGRKKAIYDGDAEYQLFGNVGLNVRFQ</sequence>
<dbReference type="InterPro" id="IPR011990">
    <property type="entry name" value="TPR-like_helical_dom_sf"/>
</dbReference>
<dbReference type="NCBIfam" id="TIGR03939">
    <property type="entry name" value="PGA_TPR_OMP"/>
    <property type="match status" value="1"/>
</dbReference>
<reference evidence="4" key="3">
    <citation type="journal article" date="2022" name="Res Sq">
        <title>Evolution of multicellular longitudinally dividing oral cavity symbionts (Neisseriaceae).</title>
        <authorList>
            <person name="Nyongesa S."/>
            <person name="Weber P."/>
            <person name="Bernet E."/>
            <person name="Pullido F."/>
            <person name="Nieckarz M."/>
            <person name="Delaby M."/>
            <person name="Nieves C."/>
            <person name="Viehboeck T."/>
            <person name="Krause N."/>
            <person name="Rivera-Millot A."/>
            <person name="Nakamura A."/>
            <person name="Vischer N."/>
            <person name="VanNieuwenhze M."/>
            <person name="Brun Y."/>
            <person name="Cava F."/>
            <person name="Bulgheresi S."/>
            <person name="Veyrier F."/>
        </authorList>
    </citation>
    <scope>NUCLEOTIDE SEQUENCE</scope>
    <source>
        <strain evidence="4">1258/02</strain>
    </source>
</reference>
<evidence type="ECO:0000313" key="3">
    <source>
        <dbReference type="EMBL" id="TCP03214.1"/>
    </source>
</evidence>
<dbReference type="InterPro" id="IPR049003">
    <property type="entry name" value="PgaA_barrel"/>
</dbReference>
<dbReference type="SUPFAM" id="SSF48452">
    <property type="entry name" value="TPR-like"/>
    <property type="match status" value="1"/>
</dbReference>
<accession>A0AAE9KH99</accession>
<feature type="signal peptide" evidence="1">
    <location>
        <begin position="1"/>
        <end position="17"/>
    </location>
</feature>
<keyword evidence="1" id="KW-0732">Signal</keyword>
<evidence type="ECO:0000313" key="5">
    <source>
        <dbReference type="Proteomes" id="UP000294721"/>
    </source>
</evidence>
<reference evidence="3 5" key="1">
    <citation type="submission" date="2019-03" db="EMBL/GenBank/DDBJ databases">
        <title>Genomic Encyclopedia of Type Strains, Phase IV (KMG-IV): sequencing the most valuable type-strain genomes for metagenomic binning, comparative biology and taxonomic classification.</title>
        <authorList>
            <person name="Goeker M."/>
        </authorList>
    </citation>
    <scope>NUCLEOTIDE SEQUENCE [LARGE SCALE GENOMIC DNA]</scope>
    <source>
        <strain evidence="3 5">DSM 17474</strain>
    </source>
</reference>
<dbReference type="SUPFAM" id="SSF56935">
    <property type="entry name" value="Porins"/>
    <property type="match status" value="1"/>
</dbReference>
<dbReference type="KEGG" id="usu:LVJ78_01685"/>
<dbReference type="Pfam" id="PF21197">
    <property type="entry name" value="PgaA_barrel"/>
    <property type="match status" value="1"/>
</dbReference>
<dbReference type="InterPro" id="IPR023870">
    <property type="entry name" value="PGA_export_porin_PgaA"/>
</dbReference>
<keyword evidence="5" id="KW-1185">Reference proteome</keyword>
<dbReference type="AlphaFoldDB" id="A0AAE9KH99"/>
<dbReference type="GO" id="GO:1901515">
    <property type="term" value="F:poly-beta-1,6-N-acetyl-D-glucosamine transmembrane transporter activity"/>
    <property type="evidence" value="ECO:0007669"/>
    <property type="project" value="InterPro"/>
</dbReference>
<dbReference type="EMBL" id="CP091507">
    <property type="protein sequence ID" value="UOO79770.1"/>
    <property type="molecule type" value="Genomic_DNA"/>
</dbReference>
<proteinExistence type="predicted"/>
<dbReference type="EMBL" id="SLXE01000021">
    <property type="protein sequence ID" value="TCP03214.1"/>
    <property type="molecule type" value="Genomic_DNA"/>
</dbReference>
<evidence type="ECO:0000256" key="1">
    <source>
        <dbReference type="SAM" id="SignalP"/>
    </source>
</evidence>
<dbReference type="Proteomes" id="UP000294721">
    <property type="component" value="Unassembled WGS sequence"/>
</dbReference>